<dbReference type="Gene3D" id="1.25.10.10">
    <property type="entry name" value="Leucine-rich Repeat Variant"/>
    <property type="match status" value="1"/>
</dbReference>
<dbReference type="GO" id="GO:0031267">
    <property type="term" value="F:small GTPase binding"/>
    <property type="evidence" value="ECO:0007669"/>
    <property type="project" value="InterPro"/>
</dbReference>
<keyword evidence="5" id="KW-0963">Cytoplasm</keyword>
<dbReference type="InterPro" id="IPR013598">
    <property type="entry name" value="Exportin-1/Importin-b-like"/>
</dbReference>
<evidence type="ECO:0000256" key="4">
    <source>
        <dbReference type="ARBA" id="ARBA00022448"/>
    </source>
</evidence>
<dbReference type="GO" id="GO:0005737">
    <property type="term" value="C:cytoplasm"/>
    <property type="evidence" value="ECO:0007669"/>
    <property type="project" value="UniProtKB-SubCell"/>
</dbReference>
<evidence type="ECO:0000256" key="5">
    <source>
        <dbReference type="ARBA" id="ARBA00022490"/>
    </source>
</evidence>
<dbReference type="PANTHER" id="PTHR21452:SF4">
    <property type="entry name" value="EXPORTIN-6"/>
    <property type="match status" value="1"/>
</dbReference>
<dbReference type="InterPro" id="IPR001494">
    <property type="entry name" value="Importin-beta_N"/>
</dbReference>
<organism evidence="9 10">
    <name type="scientific">Anas zonorhyncha</name>
    <name type="common">Eastern spot-billed duck</name>
    <dbReference type="NCBI Taxonomy" id="75864"/>
    <lineage>
        <taxon>Eukaryota</taxon>
        <taxon>Metazoa</taxon>
        <taxon>Chordata</taxon>
        <taxon>Craniata</taxon>
        <taxon>Vertebrata</taxon>
        <taxon>Euteleostomi</taxon>
        <taxon>Archelosauria</taxon>
        <taxon>Archosauria</taxon>
        <taxon>Dinosauria</taxon>
        <taxon>Saurischia</taxon>
        <taxon>Theropoda</taxon>
        <taxon>Coelurosauria</taxon>
        <taxon>Aves</taxon>
        <taxon>Neognathae</taxon>
        <taxon>Galloanserae</taxon>
        <taxon>Anseriformes</taxon>
        <taxon>Anatidae</taxon>
        <taxon>Anatinae</taxon>
        <taxon>Anas</taxon>
    </lineage>
</organism>
<dbReference type="InterPro" id="IPR040016">
    <property type="entry name" value="XPO6"/>
</dbReference>
<keyword evidence="7" id="KW-0539">Nucleus</keyword>
<keyword evidence="4" id="KW-0813">Transport</keyword>
<evidence type="ECO:0000256" key="2">
    <source>
        <dbReference type="ARBA" id="ARBA00004496"/>
    </source>
</evidence>
<evidence type="ECO:0000256" key="1">
    <source>
        <dbReference type="ARBA" id="ARBA00004123"/>
    </source>
</evidence>
<dbReference type="Pfam" id="PF03810">
    <property type="entry name" value="IBN_N"/>
    <property type="match status" value="1"/>
</dbReference>
<dbReference type="PROSITE" id="PS50166">
    <property type="entry name" value="IMPORTIN_B_NT"/>
    <property type="match status" value="1"/>
</dbReference>
<dbReference type="Pfam" id="PF08389">
    <property type="entry name" value="Xpo1"/>
    <property type="match status" value="1"/>
</dbReference>
<dbReference type="Ensembl" id="ENSAZOT00000018369.1">
    <property type="protein sequence ID" value="ENSAZOP00000017082.1"/>
    <property type="gene ID" value="ENSAZOG00000011135.1"/>
</dbReference>
<dbReference type="Proteomes" id="UP000694549">
    <property type="component" value="Unplaced"/>
</dbReference>
<dbReference type="GO" id="GO:0005634">
    <property type="term" value="C:nucleus"/>
    <property type="evidence" value="ECO:0007669"/>
    <property type="project" value="UniProtKB-SubCell"/>
</dbReference>
<evidence type="ECO:0000259" key="8">
    <source>
        <dbReference type="PROSITE" id="PS50166"/>
    </source>
</evidence>
<proteinExistence type="inferred from homology"/>
<sequence length="258" mass="29498">MLLRMIFSPSPGCLSCSEYGVSSMLSVLYIGCYESVYRLGFNVFLILFFFSEELLNNFAQQIGAWRFCLYFLSSTRNDYVMMYSLTVFENLINKMWLGVPSQDKMEIRSCLPKLLLAHHKTLPYFIRNKLCKVIVDIGRQDWPMFYHDFFTNILQLIQSPVTTPLGLIMLKTTSEELACPREDLSVARKEELRKLLLDQVQTVLGLLTGTSWWACSPETSAFLHCPYDSKPACARCREARCGGCRTNPAVKKLNSTVG</sequence>
<dbReference type="InterPro" id="IPR016024">
    <property type="entry name" value="ARM-type_fold"/>
</dbReference>
<dbReference type="GO" id="GO:0005049">
    <property type="term" value="F:nuclear export signal receptor activity"/>
    <property type="evidence" value="ECO:0007669"/>
    <property type="project" value="InterPro"/>
</dbReference>
<reference evidence="9" key="2">
    <citation type="submission" date="2025-09" db="UniProtKB">
        <authorList>
            <consortium name="Ensembl"/>
        </authorList>
    </citation>
    <scope>IDENTIFICATION</scope>
</reference>
<dbReference type="AlphaFoldDB" id="A0A8B9ZV44"/>
<comment type="subcellular location">
    <subcellularLocation>
        <location evidence="2">Cytoplasm</location>
    </subcellularLocation>
    <subcellularLocation>
        <location evidence="1">Nucleus</location>
    </subcellularLocation>
</comment>
<evidence type="ECO:0000256" key="6">
    <source>
        <dbReference type="ARBA" id="ARBA00022927"/>
    </source>
</evidence>
<evidence type="ECO:0000313" key="9">
    <source>
        <dbReference type="Ensembl" id="ENSAZOP00000017082.1"/>
    </source>
</evidence>
<evidence type="ECO:0000256" key="7">
    <source>
        <dbReference type="ARBA" id="ARBA00023242"/>
    </source>
</evidence>
<name>A0A8B9ZV44_9AVES</name>
<dbReference type="SMART" id="SM00913">
    <property type="entry name" value="IBN_N"/>
    <property type="match status" value="1"/>
</dbReference>
<keyword evidence="10" id="KW-1185">Reference proteome</keyword>
<comment type="similarity">
    <text evidence="3">Belongs to the exportin family.</text>
</comment>
<accession>A0A8B9ZV44</accession>
<dbReference type="GO" id="GO:0006611">
    <property type="term" value="P:protein export from nucleus"/>
    <property type="evidence" value="ECO:0007669"/>
    <property type="project" value="InterPro"/>
</dbReference>
<feature type="domain" description="Importin N-terminal" evidence="8">
    <location>
        <begin position="51"/>
        <end position="117"/>
    </location>
</feature>
<evidence type="ECO:0000256" key="3">
    <source>
        <dbReference type="ARBA" id="ARBA00009466"/>
    </source>
</evidence>
<keyword evidence="6" id="KW-0653">Protein transport</keyword>
<dbReference type="PANTHER" id="PTHR21452">
    <property type="entry name" value="EXPORTIN-6"/>
    <property type="match status" value="1"/>
</dbReference>
<protein>
    <recommendedName>
        <fullName evidence="8">Importin N-terminal domain-containing protein</fullName>
    </recommendedName>
</protein>
<reference evidence="9" key="1">
    <citation type="submission" date="2025-08" db="UniProtKB">
        <authorList>
            <consortium name="Ensembl"/>
        </authorList>
    </citation>
    <scope>IDENTIFICATION</scope>
</reference>
<evidence type="ECO:0000313" key="10">
    <source>
        <dbReference type="Proteomes" id="UP000694549"/>
    </source>
</evidence>
<dbReference type="InterPro" id="IPR011989">
    <property type="entry name" value="ARM-like"/>
</dbReference>
<dbReference type="SUPFAM" id="SSF48371">
    <property type="entry name" value="ARM repeat"/>
    <property type="match status" value="1"/>
</dbReference>